<evidence type="ECO:0000313" key="8">
    <source>
        <dbReference type="Proteomes" id="UP000750522"/>
    </source>
</evidence>
<dbReference type="Proteomes" id="UP000750522">
    <property type="component" value="Unassembled WGS sequence"/>
</dbReference>
<dbReference type="PIRSF" id="PIRSF000097">
    <property type="entry name" value="AKR"/>
    <property type="match status" value="1"/>
</dbReference>
<feature type="site" description="Lowers pKa of active site Tyr" evidence="5">
    <location>
        <position position="84"/>
    </location>
</feature>
<dbReference type="PANTHER" id="PTHR43827:SF13">
    <property type="entry name" value="ALDO_KETO REDUCTASE FAMILY PROTEIN"/>
    <property type="match status" value="1"/>
</dbReference>
<comment type="caution">
    <text evidence="7">The sequence shown here is derived from an EMBL/GenBank/DDBJ whole genome shotgun (WGS) entry which is preliminary data.</text>
</comment>
<protein>
    <recommendedName>
        <fullName evidence="6">NADP-dependent oxidoreductase domain-containing protein</fullName>
    </recommendedName>
</protein>
<evidence type="ECO:0000256" key="1">
    <source>
        <dbReference type="ARBA" id="ARBA00007905"/>
    </source>
</evidence>
<evidence type="ECO:0000259" key="6">
    <source>
        <dbReference type="Pfam" id="PF00248"/>
    </source>
</evidence>
<dbReference type="GO" id="GO:0016616">
    <property type="term" value="F:oxidoreductase activity, acting on the CH-OH group of donors, NAD or NADP as acceptor"/>
    <property type="evidence" value="ECO:0007669"/>
    <property type="project" value="UniProtKB-ARBA"/>
</dbReference>
<dbReference type="Gene3D" id="3.20.20.100">
    <property type="entry name" value="NADP-dependent oxidoreductase domain"/>
    <property type="match status" value="1"/>
</dbReference>
<evidence type="ECO:0000313" key="7">
    <source>
        <dbReference type="EMBL" id="KAF5097269.1"/>
    </source>
</evidence>
<dbReference type="InterPro" id="IPR020471">
    <property type="entry name" value="AKR"/>
</dbReference>
<dbReference type="PRINTS" id="PR00069">
    <property type="entry name" value="ALDKETRDTASE"/>
</dbReference>
<dbReference type="Pfam" id="PF00248">
    <property type="entry name" value="Aldo_ket_red"/>
    <property type="match status" value="1"/>
</dbReference>
<feature type="active site" description="Proton donor" evidence="3">
    <location>
        <position position="53"/>
    </location>
</feature>
<evidence type="ECO:0000256" key="5">
    <source>
        <dbReference type="PIRSR" id="PIRSR000097-3"/>
    </source>
</evidence>
<accession>A0A9P5G298</accession>
<dbReference type="CDD" id="cd19071">
    <property type="entry name" value="AKR_AKR1-5-like"/>
    <property type="match status" value="1"/>
</dbReference>
<organism evidence="7 8">
    <name type="scientific">Geotrichum candidum</name>
    <name type="common">Oospora lactis</name>
    <name type="synonym">Dipodascus geotrichum</name>
    <dbReference type="NCBI Taxonomy" id="1173061"/>
    <lineage>
        <taxon>Eukaryota</taxon>
        <taxon>Fungi</taxon>
        <taxon>Dikarya</taxon>
        <taxon>Ascomycota</taxon>
        <taxon>Saccharomycotina</taxon>
        <taxon>Dipodascomycetes</taxon>
        <taxon>Dipodascales</taxon>
        <taxon>Dipodascaceae</taxon>
        <taxon>Geotrichum</taxon>
    </lineage>
</organism>
<feature type="domain" description="NADP-dependent oxidoreductase" evidence="6">
    <location>
        <begin position="21"/>
        <end position="281"/>
    </location>
</feature>
<name>A0A9P5G298_GEOCN</name>
<dbReference type="PROSITE" id="PS00062">
    <property type="entry name" value="ALDOKETO_REDUCTASE_2"/>
    <property type="match status" value="1"/>
</dbReference>
<dbReference type="EMBL" id="QQZK01000096">
    <property type="protein sequence ID" value="KAF5097269.1"/>
    <property type="molecule type" value="Genomic_DNA"/>
</dbReference>
<dbReference type="PANTHER" id="PTHR43827">
    <property type="entry name" value="2,5-DIKETO-D-GLUCONIC ACID REDUCTASE"/>
    <property type="match status" value="1"/>
</dbReference>
<dbReference type="InterPro" id="IPR018170">
    <property type="entry name" value="Aldo/ket_reductase_CS"/>
</dbReference>
<dbReference type="InterPro" id="IPR036812">
    <property type="entry name" value="NAD(P)_OxRdtase_dom_sf"/>
</dbReference>
<gene>
    <name evidence="7" type="ORF">DV451_003901</name>
</gene>
<evidence type="ECO:0000256" key="2">
    <source>
        <dbReference type="ARBA" id="ARBA00023002"/>
    </source>
</evidence>
<dbReference type="InterPro" id="IPR023210">
    <property type="entry name" value="NADP_OxRdtase_dom"/>
</dbReference>
<feature type="binding site" evidence="4">
    <location>
        <position position="128"/>
    </location>
    <ligand>
        <name>substrate</name>
    </ligand>
</feature>
<sequence length="314" mass="35714">MSFKTNSLVKLNSGHSIPRIGFGVFQTEPSETTDSVFVALEAGYRHIDSAKIYGNERDAVEGILKFLEKPGKTVKREDIFYTTKIWNADQGYEKSIVAINESLDKLSGHSKEGQTDRNLGYIDLILIHNPITSREKRLGTWKALQEALKTGKVKSIGVSNYGIPHLEELFNWEGQTITPAVNQIELHPWLQRTELVDYLRNKNIVPVAYSPLTRCQRFDDPKLVELAKRYNKSPAQILIKWSLQAGFVPIPKSTHPQRIKDNIDVDDFELSAKEVEELGDKNENGFTVWDPITFPVDVDTKGNTNFKEFMEFSL</sequence>
<dbReference type="SUPFAM" id="SSF51430">
    <property type="entry name" value="NAD(P)-linked oxidoreductase"/>
    <property type="match status" value="1"/>
</dbReference>
<dbReference type="AlphaFoldDB" id="A0A9P5G298"/>
<dbReference type="FunFam" id="3.20.20.100:FF:000015">
    <property type="entry name" value="Oxidoreductase, aldo/keto reductase family"/>
    <property type="match status" value="1"/>
</dbReference>
<reference evidence="7" key="2">
    <citation type="submission" date="2020-01" db="EMBL/GenBank/DDBJ databases">
        <authorList>
            <person name="Perkins V."/>
            <person name="Lessard M.-H."/>
            <person name="Dugat-Bony E."/>
            <person name="Frenette M."/>
            <person name="Labrie S."/>
        </authorList>
    </citation>
    <scope>NUCLEOTIDE SEQUENCE</scope>
    <source>
        <strain evidence="7">LMA-70</strain>
    </source>
</reference>
<evidence type="ECO:0000256" key="3">
    <source>
        <dbReference type="PIRSR" id="PIRSR000097-1"/>
    </source>
</evidence>
<proteinExistence type="inferred from homology"/>
<evidence type="ECO:0000256" key="4">
    <source>
        <dbReference type="PIRSR" id="PIRSR000097-2"/>
    </source>
</evidence>
<keyword evidence="2" id="KW-0560">Oxidoreductase</keyword>
<comment type="similarity">
    <text evidence="1">Belongs to the aldo/keto reductase family.</text>
</comment>
<reference evidence="7" key="1">
    <citation type="journal article" date="2020" name="Front. Microbiol.">
        <title>Phenotypic and Genetic Characterization of the Cheese Ripening Yeast Geotrichum candidum.</title>
        <authorList>
            <person name="Perkins V."/>
            <person name="Vignola S."/>
            <person name="Lessard M.H."/>
            <person name="Plante P.L."/>
            <person name="Corbeil J."/>
            <person name="Dugat-Bony E."/>
            <person name="Frenette M."/>
            <person name="Labrie S."/>
        </authorList>
    </citation>
    <scope>NUCLEOTIDE SEQUENCE</scope>
    <source>
        <strain evidence="7">LMA-70</strain>
    </source>
</reference>